<evidence type="ECO:0000313" key="3">
    <source>
        <dbReference type="EMBL" id="CAF3719464.1"/>
    </source>
</evidence>
<feature type="compositionally biased region" description="Basic and acidic residues" evidence="1">
    <location>
        <begin position="24"/>
        <end position="44"/>
    </location>
</feature>
<dbReference type="SUPFAM" id="SSF81296">
    <property type="entry name" value="E set domains"/>
    <property type="match status" value="1"/>
</dbReference>
<dbReference type="GO" id="GO:0031207">
    <property type="term" value="C:Sec62/Sec63 complex"/>
    <property type="evidence" value="ECO:0007669"/>
    <property type="project" value="TreeGrafter"/>
</dbReference>
<feature type="non-terminal residue" evidence="2">
    <location>
        <position position="1"/>
    </location>
</feature>
<dbReference type="GO" id="GO:0003723">
    <property type="term" value="F:RNA binding"/>
    <property type="evidence" value="ECO:0007669"/>
    <property type="project" value="TreeGrafter"/>
</dbReference>
<dbReference type="GO" id="GO:0006614">
    <property type="term" value="P:SRP-dependent cotranslational protein targeting to membrane"/>
    <property type="evidence" value="ECO:0007669"/>
    <property type="project" value="TreeGrafter"/>
</dbReference>
<sequence>TSTASSSTVATTPTNTKDSLTKNAKGDSNQKDSSDDESSKHSDDSQSVVNNNRDGKTSDQNESDEEEQNEREVTTATTSAVRRSGSKNQARSTGATTSNNEEDTFLEKFQQQQRKREKLETKAKISHRVFCPFFPEIKQECWWLYVADRKHHTLISAPVYLCTLKDEEEVSYMTNQLAPCDSSYVG</sequence>
<dbReference type="GO" id="GO:0006620">
    <property type="term" value="P:post-translational protein targeting to endoplasmic reticulum membrane"/>
    <property type="evidence" value="ECO:0007669"/>
    <property type="project" value="TreeGrafter"/>
</dbReference>
<evidence type="ECO:0000256" key="1">
    <source>
        <dbReference type="SAM" id="MobiDB-lite"/>
    </source>
</evidence>
<dbReference type="EMBL" id="CAJNOQ010002171">
    <property type="protein sequence ID" value="CAF0943151.1"/>
    <property type="molecule type" value="Genomic_DNA"/>
</dbReference>
<gene>
    <name evidence="2" type="ORF">GPM918_LOCUS10822</name>
    <name evidence="3" type="ORF">SRO942_LOCUS10823</name>
</gene>
<comment type="caution">
    <text evidence="2">The sequence shown here is derived from an EMBL/GenBank/DDBJ whole genome shotgun (WGS) entry which is preliminary data.</text>
</comment>
<dbReference type="EMBL" id="CAJOBC010002171">
    <property type="protein sequence ID" value="CAF3719464.1"/>
    <property type="molecule type" value="Genomic_DNA"/>
</dbReference>
<dbReference type="AlphaFoldDB" id="A0A814CJS8"/>
<feature type="compositionally biased region" description="Polar residues" evidence="1">
    <location>
        <begin position="74"/>
        <end position="99"/>
    </location>
</feature>
<dbReference type="OrthoDB" id="1734229at2759"/>
<dbReference type="GO" id="GO:0008320">
    <property type="term" value="F:protein transmembrane transporter activity"/>
    <property type="evidence" value="ECO:0007669"/>
    <property type="project" value="TreeGrafter"/>
</dbReference>
<evidence type="ECO:0000313" key="4">
    <source>
        <dbReference type="Proteomes" id="UP000663829"/>
    </source>
</evidence>
<accession>A0A814CJS8</accession>
<keyword evidence="4" id="KW-1185">Reference proteome</keyword>
<proteinExistence type="predicted"/>
<dbReference type="InterPro" id="IPR035892">
    <property type="entry name" value="C2_domain_sf"/>
</dbReference>
<feature type="compositionally biased region" description="Low complexity" evidence="1">
    <location>
        <begin position="1"/>
        <end position="16"/>
    </location>
</feature>
<reference evidence="2" key="1">
    <citation type="submission" date="2021-02" db="EMBL/GenBank/DDBJ databases">
        <authorList>
            <person name="Nowell W R."/>
        </authorList>
    </citation>
    <scope>NUCLEOTIDE SEQUENCE</scope>
</reference>
<name>A0A814CJS8_9BILA</name>
<dbReference type="Proteomes" id="UP000681722">
    <property type="component" value="Unassembled WGS sequence"/>
</dbReference>
<dbReference type="Gene3D" id="2.60.40.150">
    <property type="entry name" value="C2 domain"/>
    <property type="match status" value="1"/>
</dbReference>
<dbReference type="Proteomes" id="UP000663829">
    <property type="component" value="Unassembled WGS sequence"/>
</dbReference>
<dbReference type="InterPro" id="IPR014756">
    <property type="entry name" value="Ig_E-set"/>
</dbReference>
<dbReference type="PANTHER" id="PTHR24075">
    <property type="entry name" value="SEC63 DOMAIN-CONTAINING"/>
    <property type="match status" value="1"/>
</dbReference>
<evidence type="ECO:0000313" key="2">
    <source>
        <dbReference type="EMBL" id="CAF0943151.1"/>
    </source>
</evidence>
<feature type="region of interest" description="Disordered" evidence="1">
    <location>
        <begin position="1"/>
        <end position="105"/>
    </location>
</feature>
<organism evidence="2 4">
    <name type="scientific">Didymodactylos carnosus</name>
    <dbReference type="NCBI Taxonomy" id="1234261"/>
    <lineage>
        <taxon>Eukaryota</taxon>
        <taxon>Metazoa</taxon>
        <taxon>Spiralia</taxon>
        <taxon>Gnathifera</taxon>
        <taxon>Rotifera</taxon>
        <taxon>Eurotatoria</taxon>
        <taxon>Bdelloidea</taxon>
        <taxon>Philodinida</taxon>
        <taxon>Philodinidae</taxon>
        <taxon>Didymodactylos</taxon>
    </lineage>
</organism>
<protein>
    <submittedName>
        <fullName evidence="2">Uncharacterized protein</fullName>
    </submittedName>
</protein>
<dbReference type="PANTHER" id="PTHR24075:SF0">
    <property type="entry name" value="TRANSLOCATION PROTEIN SEC63 HOMOLOG"/>
    <property type="match status" value="1"/>
</dbReference>